<proteinExistence type="predicted"/>
<evidence type="ECO:0000313" key="1">
    <source>
        <dbReference type="EMBL" id="ADD96157.1"/>
    </source>
</evidence>
<dbReference type="EMBL" id="GU943121">
    <property type="protein sequence ID" value="ADD96157.1"/>
    <property type="molecule type" value="Genomic_DNA"/>
</dbReference>
<name>D6PKA6_9ZZZZ</name>
<sequence>MAVVVFLLMFSVITWDLSDQSLPAGGIEEPQGVATDGSWMATIDNRSTGPVMIVHDLSDLSNNWELLNGSIDLDSPYTITGSHLAVANQSNLVLFNLNDITDDIQPVLIIPMQRPDDVLLTGAGQCSTLSPSQTET</sequence>
<reference evidence="1" key="1">
    <citation type="journal article" date="2010" name="ISME J.">
        <title>Metagenome of the Mediterranean deep chlorophyll maximum studied by direct and fosmid library 454 pyrosequencing.</title>
        <authorList>
            <person name="Ghai R."/>
            <person name="Martin-Cuadrado A.B."/>
            <person name="Molto A.G."/>
            <person name="Heredia I.G."/>
            <person name="Cabrera R."/>
            <person name="Martin J."/>
            <person name="Verdu M."/>
            <person name="Deschamps P."/>
            <person name="Moreira D."/>
            <person name="Lopez-Garcia P."/>
            <person name="Mira A."/>
            <person name="Rodriguez-Valera F."/>
        </authorList>
    </citation>
    <scope>NUCLEOTIDE SEQUENCE</scope>
</reference>
<organism evidence="1">
    <name type="scientific">uncultured organism MedDCM-OCT-S05-C138</name>
    <dbReference type="NCBI Taxonomy" id="743620"/>
    <lineage>
        <taxon>unclassified sequences</taxon>
        <taxon>environmental samples</taxon>
    </lineage>
</organism>
<protein>
    <submittedName>
        <fullName evidence="1">Uncharacterized protein</fullName>
    </submittedName>
</protein>
<accession>D6PKA6</accession>
<dbReference type="AlphaFoldDB" id="D6PKA6"/>